<keyword evidence="8" id="KW-0492">Microsome</keyword>
<dbReference type="PANTHER" id="PTHR24292:SF104">
    <property type="entry name" value="CYTOCHROME P450 308A1-RELATED"/>
    <property type="match status" value="1"/>
</dbReference>
<keyword evidence="16" id="KW-1185">Reference proteome</keyword>
<keyword evidence="6 13" id="KW-0479">Metal-binding</keyword>
<dbReference type="InterPro" id="IPR001128">
    <property type="entry name" value="Cyt_P450"/>
</dbReference>
<evidence type="ECO:0000256" key="9">
    <source>
        <dbReference type="ARBA" id="ARBA00023002"/>
    </source>
</evidence>
<dbReference type="InterPro" id="IPR002401">
    <property type="entry name" value="Cyt_P450_E_grp-I"/>
</dbReference>
<dbReference type="GO" id="GO:0016705">
    <property type="term" value="F:oxidoreductase activity, acting on paired donors, with incorporation or reduction of molecular oxygen"/>
    <property type="evidence" value="ECO:0007669"/>
    <property type="project" value="InterPro"/>
</dbReference>
<evidence type="ECO:0000256" key="10">
    <source>
        <dbReference type="ARBA" id="ARBA00023004"/>
    </source>
</evidence>
<evidence type="ECO:0000256" key="4">
    <source>
        <dbReference type="ARBA" id="ARBA00010617"/>
    </source>
</evidence>
<evidence type="ECO:0000313" key="16">
    <source>
        <dbReference type="Proteomes" id="UP000614350"/>
    </source>
</evidence>
<evidence type="ECO:0000313" key="15">
    <source>
        <dbReference type="EMBL" id="KAF7378620.1"/>
    </source>
</evidence>
<reference evidence="15" key="1">
    <citation type="journal article" date="2020" name="G3 (Bethesda)">
        <title>High-Quality Assemblies for Three Invasive Social Wasps from the &lt;i&gt;Vespula&lt;/i&gt; Genus.</title>
        <authorList>
            <person name="Harrop T.W.R."/>
            <person name="Guhlin J."/>
            <person name="McLaughlin G.M."/>
            <person name="Permina E."/>
            <person name="Stockwell P."/>
            <person name="Gilligan J."/>
            <person name="Le Lec M.F."/>
            <person name="Gruber M.A.M."/>
            <person name="Quinn O."/>
            <person name="Lovegrove M."/>
            <person name="Duncan E.J."/>
            <person name="Remnant E.J."/>
            <person name="Van Eeckhoven J."/>
            <person name="Graham B."/>
            <person name="Knapp R.A."/>
            <person name="Langford K.W."/>
            <person name="Kronenberg Z."/>
            <person name="Press M.O."/>
            <person name="Eacker S.M."/>
            <person name="Wilson-Rankin E.E."/>
            <person name="Purcell J."/>
            <person name="Lester P.J."/>
            <person name="Dearden P.K."/>
        </authorList>
    </citation>
    <scope>NUCLEOTIDE SEQUENCE</scope>
    <source>
        <strain evidence="15">Marl-1</strain>
    </source>
</reference>
<dbReference type="AlphaFoldDB" id="A0A834MMG6"/>
<keyword evidence="5 13" id="KW-0349">Heme</keyword>
<evidence type="ECO:0000256" key="13">
    <source>
        <dbReference type="PIRSR" id="PIRSR602401-1"/>
    </source>
</evidence>
<name>A0A834MMG6_VESVU</name>
<evidence type="ECO:0000256" key="5">
    <source>
        <dbReference type="ARBA" id="ARBA00022617"/>
    </source>
</evidence>
<dbReference type="PROSITE" id="PS00086">
    <property type="entry name" value="CYTOCHROME_P450"/>
    <property type="match status" value="1"/>
</dbReference>
<dbReference type="GO" id="GO:0004497">
    <property type="term" value="F:monooxygenase activity"/>
    <property type="evidence" value="ECO:0007669"/>
    <property type="project" value="UniProtKB-KW"/>
</dbReference>
<dbReference type="InterPro" id="IPR036396">
    <property type="entry name" value="Cyt_P450_sf"/>
</dbReference>
<evidence type="ECO:0000256" key="2">
    <source>
        <dbReference type="ARBA" id="ARBA00004174"/>
    </source>
</evidence>
<keyword evidence="12" id="KW-0472">Membrane</keyword>
<dbReference type="Proteomes" id="UP000614350">
    <property type="component" value="Unassembled WGS sequence"/>
</dbReference>
<dbReference type="InterPro" id="IPR050476">
    <property type="entry name" value="Insect_CytP450_Detox"/>
</dbReference>
<evidence type="ECO:0000256" key="7">
    <source>
        <dbReference type="ARBA" id="ARBA00022824"/>
    </source>
</evidence>
<proteinExistence type="inferred from homology"/>
<dbReference type="InterPro" id="IPR017972">
    <property type="entry name" value="Cyt_P450_CS"/>
</dbReference>
<dbReference type="EMBL" id="JACSEA010000025">
    <property type="protein sequence ID" value="KAF7378620.1"/>
    <property type="molecule type" value="Genomic_DNA"/>
</dbReference>
<evidence type="ECO:0000256" key="11">
    <source>
        <dbReference type="ARBA" id="ARBA00023033"/>
    </source>
</evidence>
<dbReference type="CDD" id="cd11056">
    <property type="entry name" value="CYP6-like"/>
    <property type="match status" value="1"/>
</dbReference>
<accession>A0A834MMG6</accession>
<sequence>MSLLLFVLLLCGIIALYIYWRRIYSYWDRQGIPEAPYSLPIVGHLLPLLLMQKNISQLAVSWYERYKNDSMVGYYDGMVPGLLIRDPELIKTVLQTSFTSFHENAMKVDQEVDPLMAKNPFFTKGDEWLVGRKRLTYAFSSMRLKILSETVRKVCKKFDDYLYKKIKEDQRVEFETKDLFSRFTEKRRDETEKRNDFFQLMVDLEKSEGQKFDEESLSAHALSFFVDGYETSSATLSFICFELSVHCDIQEKVRKEVRDVLAKHQGEITYDSLKEMTYLEQVISESQRMHTLLDIMGRMCTNTIQLKGNDGLTCTVEPGTKIILPIHSMQRDPKYWTNPEAFDPDRWNEERKGSINKYCFLPFGEGPRICVGLRMALLQVKAAIATLLMKYRIERNPRTTYPVKIGVLGVLSTPTDGLWVYLKRL</sequence>
<comment type="subcellular location">
    <subcellularLocation>
        <location evidence="3">Endoplasmic reticulum membrane</location>
        <topology evidence="3">Peripheral membrane protein</topology>
    </subcellularLocation>
    <subcellularLocation>
        <location evidence="2">Microsome membrane</location>
        <topology evidence="2">Peripheral membrane protein</topology>
    </subcellularLocation>
</comment>
<keyword evidence="9 14" id="KW-0560">Oxidoreductase</keyword>
<dbReference type="Pfam" id="PF00067">
    <property type="entry name" value="p450"/>
    <property type="match status" value="1"/>
</dbReference>
<dbReference type="GO" id="GO:0005506">
    <property type="term" value="F:iron ion binding"/>
    <property type="evidence" value="ECO:0007669"/>
    <property type="project" value="InterPro"/>
</dbReference>
<comment type="cofactor">
    <cofactor evidence="1 13">
        <name>heme</name>
        <dbReference type="ChEBI" id="CHEBI:30413"/>
    </cofactor>
</comment>
<evidence type="ECO:0000256" key="1">
    <source>
        <dbReference type="ARBA" id="ARBA00001971"/>
    </source>
</evidence>
<evidence type="ECO:0000256" key="12">
    <source>
        <dbReference type="ARBA" id="ARBA00023136"/>
    </source>
</evidence>
<keyword evidence="10 13" id="KW-0408">Iron</keyword>
<evidence type="ECO:0000256" key="3">
    <source>
        <dbReference type="ARBA" id="ARBA00004406"/>
    </source>
</evidence>
<comment type="caution">
    <text evidence="15">The sequence shown here is derived from an EMBL/GenBank/DDBJ whole genome shotgun (WGS) entry which is preliminary data.</text>
</comment>
<protein>
    <recommendedName>
        <fullName evidence="17">Cytochrome P450</fullName>
    </recommendedName>
</protein>
<dbReference type="PRINTS" id="PR00385">
    <property type="entry name" value="P450"/>
</dbReference>
<comment type="similarity">
    <text evidence="4 14">Belongs to the cytochrome P450 family.</text>
</comment>
<dbReference type="GO" id="GO:0020037">
    <property type="term" value="F:heme binding"/>
    <property type="evidence" value="ECO:0007669"/>
    <property type="project" value="InterPro"/>
</dbReference>
<dbReference type="PANTHER" id="PTHR24292">
    <property type="entry name" value="CYTOCHROME P450"/>
    <property type="match status" value="1"/>
</dbReference>
<gene>
    <name evidence="15" type="ORF">HZH66_015407</name>
</gene>
<organism evidence="15 16">
    <name type="scientific">Vespula vulgaris</name>
    <name type="common">Yellow jacket</name>
    <name type="synonym">Wasp</name>
    <dbReference type="NCBI Taxonomy" id="7454"/>
    <lineage>
        <taxon>Eukaryota</taxon>
        <taxon>Metazoa</taxon>
        <taxon>Ecdysozoa</taxon>
        <taxon>Arthropoda</taxon>
        <taxon>Hexapoda</taxon>
        <taxon>Insecta</taxon>
        <taxon>Pterygota</taxon>
        <taxon>Neoptera</taxon>
        <taxon>Endopterygota</taxon>
        <taxon>Hymenoptera</taxon>
        <taxon>Apocrita</taxon>
        <taxon>Aculeata</taxon>
        <taxon>Vespoidea</taxon>
        <taxon>Vespidae</taxon>
        <taxon>Vespinae</taxon>
        <taxon>Vespula</taxon>
    </lineage>
</organism>
<dbReference type="GO" id="GO:0005789">
    <property type="term" value="C:endoplasmic reticulum membrane"/>
    <property type="evidence" value="ECO:0007669"/>
    <property type="project" value="UniProtKB-SubCell"/>
</dbReference>
<evidence type="ECO:0000256" key="14">
    <source>
        <dbReference type="RuleBase" id="RU000461"/>
    </source>
</evidence>
<evidence type="ECO:0000256" key="6">
    <source>
        <dbReference type="ARBA" id="ARBA00022723"/>
    </source>
</evidence>
<keyword evidence="7" id="KW-0256">Endoplasmic reticulum</keyword>
<evidence type="ECO:0008006" key="17">
    <source>
        <dbReference type="Google" id="ProtNLM"/>
    </source>
</evidence>
<dbReference type="PRINTS" id="PR00463">
    <property type="entry name" value="EP450I"/>
</dbReference>
<dbReference type="SUPFAM" id="SSF48264">
    <property type="entry name" value="Cytochrome P450"/>
    <property type="match status" value="1"/>
</dbReference>
<dbReference type="Gene3D" id="1.10.630.10">
    <property type="entry name" value="Cytochrome P450"/>
    <property type="match status" value="2"/>
</dbReference>
<feature type="binding site" description="axial binding residue" evidence="13">
    <location>
        <position position="370"/>
    </location>
    <ligand>
        <name>heme</name>
        <dbReference type="ChEBI" id="CHEBI:30413"/>
    </ligand>
    <ligandPart>
        <name>Fe</name>
        <dbReference type="ChEBI" id="CHEBI:18248"/>
    </ligandPart>
</feature>
<keyword evidence="11 14" id="KW-0503">Monooxygenase</keyword>
<evidence type="ECO:0000256" key="8">
    <source>
        <dbReference type="ARBA" id="ARBA00022848"/>
    </source>
</evidence>